<comment type="caution">
    <text evidence="2">The sequence shown here is derived from an EMBL/GenBank/DDBJ whole genome shotgun (WGS) entry which is preliminary data.</text>
</comment>
<sequence length="243" mass="28426">MMPYRVLIVFACLLQSTLSFSLIHRICKTNNSFDRCASRTKTGNSSSETQPKWITAEHLSDEDKNFLRLARQSGDDPSCKTLKTEYDQVCFTPPPPQAFQETKEFCDAFVETCPETLKTNLFTHVTELHIDYTAYCKQARERFQYVCPKPFRFKTYAEQAVDFCIRYKDRCPQVKLPAEPVPFKKEDKTHIYIREIQSACKNMYRGARTYCFHPELLKYPKYAIPCALYKLQCIDVYTKVIYG</sequence>
<accession>A0AAN8IPA4</accession>
<evidence type="ECO:0000256" key="1">
    <source>
        <dbReference type="SAM" id="SignalP"/>
    </source>
</evidence>
<protein>
    <submittedName>
        <fullName evidence="2">Uncharacterized protein</fullName>
    </submittedName>
</protein>
<dbReference type="AlphaFoldDB" id="A0AAN8IPA4"/>
<gene>
    <name evidence="2" type="ORF">GCK32_000334</name>
</gene>
<feature type="chain" id="PRO_5043026735" evidence="1">
    <location>
        <begin position="20"/>
        <end position="243"/>
    </location>
</feature>
<evidence type="ECO:0000313" key="2">
    <source>
        <dbReference type="EMBL" id="KAK5981809.1"/>
    </source>
</evidence>
<feature type="signal peptide" evidence="1">
    <location>
        <begin position="1"/>
        <end position="19"/>
    </location>
</feature>
<name>A0AAN8IPA4_TRICO</name>
<keyword evidence="3" id="KW-1185">Reference proteome</keyword>
<reference evidence="2 3" key="1">
    <citation type="submission" date="2019-10" db="EMBL/GenBank/DDBJ databases">
        <title>Assembly and Annotation for the nematode Trichostrongylus colubriformis.</title>
        <authorList>
            <person name="Martin J."/>
        </authorList>
    </citation>
    <scope>NUCLEOTIDE SEQUENCE [LARGE SCALE GENOMIC DNA]</scope>
    <source>
        <strain evidence="2">G859</strain>
        <tissue evidence="2">Whole worm</tissue>
    </source>
</reference>
<dbReference type="EMBL" id="WIXE01005871">
    <property type="protein sequence ID" value="KAK5981809.1"/>
    <property type="molecule type" value="Genomic_DNA"/>
</dbReference>
<keyword evidence="1" id="KW-0732">Signal</keyword>
<dbReference type="Proteomes" id="UP001331761">
    <property type="component" value="Unassembled WGS sequence"/>
</dbReference>
<organism evidence="2 3">
    <name type="scientific">Trichostrongylus colubriformis</name>
    <name type="common">Black scour worm</name>
    <dbReference type="NCBI Taxonomy" id="6319"/>
    <lineage>
        <taxon>Eukaryota</taxon>
        <taxon>Metazoa</taxon>
        <taxon>Ecdysozoa</taxon>
        <taxon>Nematoda</taxon>
        <taxon>Chromadorea</taxon>
        <taxon>Rhabditida</taxon>
        <taxon>Rhabditina</taxon>
        <taxon>Rhabditomorpha</taxon>
        <taxon>Strongyloidea</taxon>
        <taxon>Trichostrongylidae</taxon>
        <taxon>Trichostrongylus</taxon>
    </lineage>
</organism>
<proteinExistence type="predicted"/>
<evidence type="ECO:0000313" key="3">
    <source>
        <dbReference type="Proteomes" id="UP001331761"/>
    </source>
</evidence>